<proteinExistence type="predicted"/>
<dbReference type="Proteomes" id="UP000070544">
    <property type="component" value="Unassembled WGS sequence"/>
</dbReference>
<protein>
    <submittedName>
        <fullName evidence="1">Uncharacterized protein</fullName>
    </submittedName>
</protein>
<evidence type="ECO:0000313" key="1">
    <source>
        <dbReference type="EMBL" id="KXS13816.1"/>
    </source>
</evidence>
<dbReference type="EMBL" id="KQ965773">
    <property type="protein sequence ID" value="KXS13816.1"/>
    <property type="molecule type" value="Genomic_DNA"/>
</dbReference>
<organism evidence="1 2">
    <name type="scientific">Gonapodya prolifera (strain JEL478)</name>
    <name type="common">Monoblepharis prolifera</name>
    <dbReference type="NCBI Taxonomy" id="1344416"/>
    <lineage>
        <taxon>Eukaryota</taxon>
        <taxon>Fungi</taxon>
        <taxon>Fungi incertae sedis</taxon>
        <taxon>Chytridiomycota</taxon>
        <taxon>Chytridiomycota incertae sedis</taxon>
        <taxon>Monoblepharidomycetes</taxon>
        <taxon>Monoblepharidales</taxon>
        <taxon>Gonapodyaceae</taxon>
        <taxon>Gonapodya</taxon>
    </lineage>
</organism>
<name>A0A139AAJ3_GONPJ</name>
<sequence length="172" mass="18788">MSLQTKTQTLHYEAIGIDCCWDTTTTRHLVDEARRLCHAVYMTKIGWQPGHGNPVNNVIVGHRQRAPGVSSVAAGIAHPIEGKVDIKWYTTCSPAVPEHVGAAAHGGSGPRGGGLVMDMLFRLMDMYMSIFGVSVLVTERGSPRRREVLGHDPNEVVVLVDEYKKTVVSVEV</sequence>
<dbReference type="AlphaFoldDB" id="A0A139AAJ3"/>
<evidence type="ECO:0000313" key="2">
    <source>
        <dbReference type="Proteomes" id="UP000070544"/>
    </source>
</evidence>
<keyword evidence="2" id="KW-1185">Reference proteome</keyword>
<reference evidence="1 2" key="1">
    <citation type="journal article" date="2015" name="Genome Biol. Evol.">
        <title>Phylogenomic analyses indicate that early fungi evolved digesting cell walls of algal ancestors of land plants.</title>
        <authorList>
            <person name="Chang Y."/>
            <person name="Wang S."/>
            <person name="Sekimoto S."/>
            <person name="Aerts A.L."/>
            <person name="Choi C."/>
            <person name="Clum A."/>
            <person name="LaButti K.M."/>
            <person name="Lindquist E.A."/>
            <person name="Yee Ngan C."/>
            <person name="Ohm R.A."/>
            <person name="Salamov A.A."/>
            <person name="Grigoriev I.V."/>
            <person name="Spatafora J.W."/>
            <person name="Berbee M.L."/>
        </authorList>
    </citation>
    <scope>NUCLEOTIDE SEQUENCE [LARGE SCALE GENOMIC DNA]</scope>
    <source>
        <strain evidence="1 2">JEL478</strain>
    </source>
</reference>
<accession>A0A139AAJ3</accession>
<gene>
    <name evidence="1" type="ORF">M427DRAFT_45337</name>
</gene>